<gene>
    <name evidence="8" type="ORF">METZ01_LOCUS7656</name>
</gene>
<dbReference type="GO" id="GO:0003995">
    <property type="term" value="F:acyl-CoA dehydrogenase activity"/>
    <property type="evidence" value="ECO:0007669"/>
    <property type="project" value="TreeGrafter"/>
</dbReference>
<dbReference type="InterPro" id="IPR046373">
    <property type="entry name" value="Acyl-CoA_Oxase/DH_mid-dom_sf"/>
</dbReference>
<dbReference type="InterPro" id="IPR036250">
    <property type="entry name" value="AcylCo_DH-like_C"/>
</dbReference>
<dbReference type="InterPro" id="IPR013786">
    <property type="entry name" value="AcylCoA_DH/ox_N"/>
</dbReference>
<dbReference type="EMBL" id="UINC01000408">
    <property type="protein sequence ID" value="SUZ54802.1"/>
    <property type="molecule type" value="Genomic_DNA"/>
</dbReference>
<protein>
    <recommendedName>
        <fullName evidence="9">Acyl-CoA dehydrogenase</fullName>
    </recommendedName>
</protein>
<evidence type="ECO:0000259" key="6">
    <source>
        <dbReference type="Pfam" id="PF02770"/>
    </source>
</evidence>
<dbReference type="FunFam" id="1.20.140.10:FF:000004">
    <property type="entry name" value="Acyl-CoA dehydrogenase FadE25"/>
    <property type="match status" value="1"/>
</dbReference>
<dbReference type="InterPro" id="IPR009075">
    <property type="entry name" value="AcylCo_DH/oxidase_C"/>
</dbReference>
<dbReference type="AlphaFoldDB" id="A0A381NJL2"/>
<keyword evidence="3" id="KW-0285">Flavoprotein</keyword>
<dbReference type="PANTHER" id="PTHR43884">
    <property type="entry name" value="ACYL-COA DEHYDROGENASE"/>
    <property type="match status" value="1"/>
</dbReference>
<comment type="cofactor">
    <cofactor evidence="1">
        <name>FAD</name>
        <dbReference type="ChEBI" id="CHEBI:57692"/>
    </cofactor>
</comment>
<dbReference type="Pfam" id="PF02770">
    <property type="entry name" value="Acyl-CoA_dh_M"/>
    <property type="match status" value="1"/>
</dbReference>
<organism evidence="8">
    <name type="scientific">marine metagenome</name>
    <dbReference type="NCBI Taxonomy" id="408172"/>
    <lineage>
        <taxon>unclassified sequences</taxon>
        <taxon>metagenomes</taxon>
        <taxon>ecological metagenomes</taxon>
    </lineage>
</organism>
<keyword evidence="4" id="KW-0274">FAD</keyword>
<feature type="domain" description="Acyl-CoA oxidase/dehydrogenase middle" evidence="6">
    <location>
        <begin position="121"/>
        <end position="215"/>
    </location>
</feature>
<evidence type="ECO:0000256" key="3">
    <source>
        <dbReference type="ARBA" id="ARBA00022630"/>
    </source>
</evidence>
<evidence type="ECO:0000256" key="1">
    <source>
        <dbReference type="ARBA" id="ARBA00001974"/>
    </source>
</evidence>
<dbReference type="Pfam" id="PF00441">
    <property type="entry name" value="Acyl-CoA_dh_1"/>
    <property type="match status" value="1"/>
</dbReference>
<dbReference type="Gene3D" id="1.20.140.10">
    <property type="entry name" value="Butyryl-CoA Dehydrogenase, subunit A, domain 3"/>
    <property type="match status" value="1"/>
</dbReference>
<dbReference type="PANTHER" id="PTHR43884:SF12">
    <property type="entry name" value="ISOVALERYL-COA DEHYDROGENASE, MITOCHONDRIAL-RELATED"/>
    <property type="match status" value="1"/>
</dbReference>
<name>A0A381NJL2_9ZZZZ</name>
<dbReference type="Gene3D" id="1.10.540.10">
    <property type="entry name" value="Acyl-CoA dehydrogenase/oxidase, N-terminal domain"/>
    <property type="match status" value="1"/>
</dbReference>
<dbReference type="PIRSF" id="PIRSF016578">
    <property type="entry name" value="HsaA"/>
    <property type="match status" value="1"/>
</dbReference>
<dbReference type="InterPro" id="IPR006091">
    <property type="entry name" value="Acyl-CoA_Oxase/DH_mid-dom"/>
</dbReference>
<evidence type="ECO:0000313" key="8">
    <source>
        <dbReference type="EMBL" id="SUZ54802.1"/>
    </source>
</evidence>
<dbReference type="GO" id="GO:0050660">
    <property type="term" value="F:flavin adenine dinucleotide binding"/>
    <property type="evidence" value="ECO:0007669"/>
    <property type="project" value="InterPro"/>
</dbReference>
<dbReference type="Gene3D" id="2.40.110.10">
    <property type="entry name" value="Butyryl-CoA Dehydrogenase, subunit A, domain 2"/>
    <property type="match status" value="1"/>
</dbReference>
<evidence type="ECO:0000259" key="7">
    <source>
        <dbReference type="Pfam" id="PF02771"/>
    </source>
</evidence>
<comment type="similarity">
    <text evidence="2">Belongs to the acyl-CoA dehydrogenase family.</text>
</comment>
<feature type="domain" description="Acyl-CoA dehydrogenase/oxidase N-terminal" evidence="7">
    <location>
        <begin position="8"/>
        <end position="116"/>
    </location>
</feature>
<dbReference type="SUPFAM" id="SSF47203">
    <property type="entry name" value="Acyl-CoA dehydrogenase C-terminal domain-like"/>
    <property type="match status" value="1"/>
</dbReference>
<accession>A0A381NJL2</accession>
<sequence length="385" mass="41480">MYDTLSCEEVRLIKTATAFAAGEIEPYATDWELNRRVPTETFKAAADAGLTGLLVPKLLGGRDASHVAVAKVLEELSQACLAFTFGLLVHNNLVNVIARNGSQNQIDRYLPEMLAGQRVGAFCITEPGTGSDATEISTRAEKVSNGWRLNGEKAWVTNSVCADVFAVYAQTDPDKGWRGIACFLVDGNVQGLERGAPYTMSGGHAMGVSGLRIEDILVPETGMLFGPGNGFKAAMRAINLARTFVAALCCGILKASLETALTYCAERQAFGKPILSNQGLQWELADVATDLEAARLLLYRAAFALDRGEESIAESAHAKKFASRVAFTGISQCMQAMGAAGLRTDTPLFRHLATAKMTHYMDGTTEIQNVVISREILKEYGIRAE</sequence>
<feature type="domain" description="Acyl-CoA dehydrogenase/oxidase C-terminal" evidence="5">
    <location>
        <begin position="228"/>
        <end position="376"/>
    </location>
</feature>
<dbReference type="SUPFAM" id="SSF56645">
    <property type="entry name" value="Acyl-CoA dehydrogenase NM domain-like"/>
    <property type="match status" value="1"/>
</dbReference>
<evidence type="ECO:0000259" key="5">
    <source>
        <dbReference type="Pfam" id="PF00441"/>
    </source>
</evidence>
<dbReference type="InterPro" id="IPR009100">
    <property type="entry name" value="AcylCoA_DH/oxidase_NM_dom_sf"/>
</dbReference>
<proteinExistence type="inferred from homology"/>
<dbReference type="Pfam" id="PF02771">
    <property type="entry name" value="Acyl-CoA_dh_N"/>
    <property type="match status" value="1"/>
</dbReference>
<evidence type="ECO:0008006" key="9">
    <source>
        <dbReference type="Google" id="ProtNLM"/>
    </source>
</evidence>
<reference evidence="8" key="1">
    <citation type="submission" date="2018-05" db="EMBL/GenBank/DDBJ databases">
        <authorList>
            <person name="Lanie J.A."/>
            <person name="Ng W.-L."/>
            <person name="Kazmierczak K.M."/>
            <person name="Andrzejewski T.M."/>
            <person name="Davidsen T.M."/>
            <person name="Wayne K.J."/>
            <person name="Tettelin H."/>
            <person name="Glass J.I."/>
            <person name="Rusch D."/>
            <person name="Podicherti R."/>
            <person name="Tsui H.-C.T."/>
            <person name="Winkler M.E."/>
        </authorList>
    </citation>
    <scope>NUCLEOTIDE SEQUENCE</scope>
</reference>
<dbReference type="InterPro" id="IPR037069">
    <property type="entry name" value="AcylCoA_DH/ox_N_sf"/>
</dbReference>
<evidence type="ECO:0000256" key="2">
    <source>
        <dbReference type="ARBA" id="ARBA00009347"/>
    </source>
</evidence>
<evidence type="ECO:0000256" key="4">
    <source>
        <dbReference type="ARBA" id="ARBA00022827"/>
    </source>
</evidence>